<dbReference type="PANTHER" id="PTHR45138:SF9">
    <property type="entry name" value="DIGUANYLATE CYCLASE DGCM-RELATED"/>
    <property type="match status" value="1"/>
</dbReference>
<name>A0A2W4D227_9HYPH</name>
<evidence type="ECO:0000256" key="2">
    <source>
        <dbReference type="ARBA" id="ARBA00034247"/>
    </source>
</evidence>
<dbReference type="SMART" id="SM00267">
    <property type="entry name" value="GGDEF"/>
    <property type="match status" value="1"/>
</dbReference>
<dbReference type="OrthoDB" id="9812260at2"/>
<dbReference type="PROSITE" id="PS50887">
    <property type="entry name" value="GGDEF"/>
    <property type="match status" value="1"/>
</dbReference>
<evidence type="ECO:0000313" key="5">
    <source>
        <dbReference type="EMBL" id="PZM16958.1"/>
    </source>
</evidence>
<dbReference type="InterPro" id="IPR050469">
    <property type="entry name" value="Diguanylate_Cyclase"/>
</dbReference>
<dbReference type="InterPro" id="IPR029787">
    <property type="entry name" value="Nucleotide_cyclase"/>
</dbReference>
<dbReference type="RefSeq" id="WP_111158288.1">
    <property type="nucleotide sequence ID" value="NZ_PCDP01000001.1"/>
</dbReference>
<dbReference type="Proteomes" id="UP000248925">
    <property type="component" value="Unassembled WGS sequence"/>
</dbReference>
<protein>
    <recommendedName>
        <fullName evidence="1">diguanylate cyclase</fullName>
        <ecNumber evidence="1">2.7.7.65</ecNumber>
    </recommendedName>
</protein>
<evidence type="ECO:0000313" key="6">
    <source>
        <dbReference type="Proteomes" id="UP000248925"/>
    </source>
</evidence>
<gene>
    <name evidence="5" type="ORF">CPY51_01540</name>
</gene>
<comment type="catalytic activity">
    <reaction evidence="2">
        <text>2 GTP = 3',3'-c-di-GMP + 2 diphosphate</text>
        <dbReference type="Rhea" id="RHEA:24898"/>
        <dbReference type="ChEBI" id="CHEBI:33019"/>
        <dbReference type="ChEBI" id="CHEBI:37565"/>
        <dbReference type="ChEBI" id="CHEBI:58805"/>
        <dbReference type="EC" id="2.7.7.65"/>
    </reaction>
</comment>
<feature type="region of interest" description="Disordered" evidence="3">
    <location>
        <begin position="1"/>
        <end position="22"/>
    </location>
</feature>
<dbReference type="CDD" id="cd01949">
    <property type="entry name" value="GGDEF"/>
    <property type="match status" value="1"/>
</dbReference>
<comment type="caution">
    <text evidence="5">The sequence shown here is derived from an EMBL/GenBank/DDBJ whole genome shotgun (WGS) entry which is preliminary data.</text>
</comment>
<feature type="domain" description="GGDEF" evidence="4">
    <location>
        <begin position="214"/>
        <end position="349"/>
    </location>
</feature>
<dbReference type="PANTHER" id="PTHR45138">
    <property type="entry name" value="REGULATORY COMPONENTS OF SENSORY TRANSDUCTION SYSTEM"/>
    <property type="match status" value="1"/>
</dbReference>
<dbReference type="SUPFAM" id="SSF55073">
    <property type="entry name" value="Nucleotide cyclase"/>
    <property type="match status" value="1"/>
</dbReference>
<evidence type="ECO:0000256" key="3">
    <source>
        <dbReference type="SAM" id="MobiDB-lite"/>
    </source>
</evidence>
<organism evidence="5 6">
    <name type="scientific">Rhizobium tubonense</name>
    <dbReference type="NCBI Taxonomy" id="484088"/>
    <lineage>
        <taxon>Bacteria</taxon>
        <taxon>Pseudomonadati</taxon>
        <taxon>Pseudomonadota</taxon>
        <taxon>Alphaproteobacteria</taxon>
        <taxon>Hyphomicrobiales</taxon>
        <taxon>Rhizobiaceae</taxon>
        <taxon>Rhizobium/Agrobacterium group</taxon>
        <taxon>Rhizobium</taxon>
    </lineage>
</organism>
<evidence type="ECO:0000259" key="4">
    <source>
        <dbReference type="PROSITE" id="PS50887"/>
    </source>
</evidence>
<dbReference type="GO" id="GO:0052621">
    <property type="term" value="F:diguanylate cyclase activity"/>
    <property type="evidence" value="ECO:0007669"/>
    <property type="project" value="UniProtKB-EC"/>
</dbReference>
<dbReference type="Gene3D" id="3.30.70.270">
    <property type="match status" value="1"/>
</dbReference>
<dbReference type="InterPro" id="IPR043128">
    <property type="entry name" value="Rev_trsase/Diguanyl_cyclase"/>
</dbReference>
<keyword evidence="6" id="KW-1185">Reference proteome</keyword>
<sequence length="353" mass="38523">MKQSQASAVAHPASHGSSPPADLQKIGQYMAKLKVQGLPRNYQLFHEALFGHEREIGVEIASLGLNPSQSMLDKIGLKYRLVSHCGLVAEKSQTDAAQMLREVAEQLAEGLQKKRGFARAVESVSQSVTEESNQSFATFVAEMDFLNASLTNLMLYETELTEKLKDGMERLETLEKGQAAMRAATITDRITGLPNQMALAHRMADLYESDGGAAATALLLVDIDDFRAFNTKYGPQPANQMLKKLGTVFRNAIKKHDFVARMGGDDFGFLFSGVDAHDALAIAKRLRASVEENLVYVTSDRADPGKLTVSIGIALSSDASSASHLMAHAEATLAAAQSNRRQPIQLFTHEMRR</sequence>
<accession>A0A2W4D227</accession>
<dbReference type="EC" id="2.7.7.65" evidence="1"/>
<dbReference type="NCBIfam" id="TIGR00254">
    <property type="entry name" value="GGDEF"/>
    <property type="match status" value="1"/>
</dbReference>
<dbReference type="EMBL" id="PCDP01000001">
    <property type="protein sequence ID" value="PZM16958.1"/>
    <property type="molecule type" value="Genomic_DNA"/>
</dbReference>
<reference evidence="5 6" key="1">
    <citation type="journal article" date="2018" name="Sci. Rep.">
        <title>Rhizobium tumorigenes sp. nov., a novel plant tumorigenic bacterium isolated from cane gall tumors on thornless blackberry.</title>
        <authorList>
            <person name="Kuzmanovi N."/>
            <person name="Smalla K."/>
            <person name="Gronow S."/>
            <person name="PuBawska J."/>
        </authorList>
    </citation>
    <scope>NUCLEOTIDE SEQUENCE [LARGE SCALE GENOMIC DNA]</scope>
    <source>
        <strain evidence="5 6">CCBAU 85046</strain>
    </source>
</reference>
<dbReference type="InterPro" id="IPR000160">
    <property type="entry name" value="GGDEF_dom"/>
</dbReference>
<dbReference type="AlphaFoldDB" id="A0A2W4D227"/>
<proteinExistence type="predicted"/>
<dbReference type="Pfam" id="PF00990">
    <property type="entry name" value="GGDEF"/>
    <property type="match status" value="1"/>
</dbReference>
<evidence type="ECO:0000256" key="1">
    <source>
        <dbReference type="ARBA" id="ARBA00012528"/>
    </source>
</evidence>